<evidence type="ECO:0000259" key="1">
    <source>
        <dbReference type="Pfam" id="PF03466"/>
    </source>
</evidence>
<dbReference type="Pfam" id="PF03466">
    <property type="entry name" value="LysR_substrate"/>
    <property type="match status" value="1"/>
</dbReference>
<sequence>MGVIWLAEQDMGIARCPRLFAQAGLAAGQLVEVLPQPGGRTRTFSVVYPAHRGLSAASRALIDMLAAARDGSGGI</sequence>
<comment type="caution">
    <text evidence="2">The sequence shown here is derived from an EMBL/GenBank/DDBJ whole genome shotgun (WGS) entry which is preliminary data.</text>
</comment>
<dbReference type="EMBL" id="JBHLWP010000013">
    <property type="protein sequence ID" value="MFC0252961.1"/>
    <property type="molecule type" value="Genomic_DNA"/>
</dbReference>
<dbReference type="SUPFAM" id="SSF53850">
    <property type="entry name" value="Periplasmic binding protein-like II"/>
    <property type="match status" value="1"/>
</dbReference>
<organism evidence="2 3">
    <name type="scientific">Massilia consociata</name>
    <dbReference type="NCBI Taxonomy" id="760117"/>
    <lineage>
        <taxon>Bacteria</taxon>
        <taxon>Pseudomonadati</taxon>
        <taxon>Pseudomonadota</taxon>
        <taxon>Betaproteobacteria</taxon>
        <taxon>Burkholderiales</taxon>
        <taxon>Oxalobacteraceae</taxon>
        <taxon>Telluria group</taxon>
        <taxon>Massilia</taxon>
    </lineage>
</organism>
<dbReference type="Gene3D" id="3.40.190.290">
    <property type="match status" value="1"/>
</dbReference>
<name>A0ABV6FHF5_9BURK</name>
<proteinExistence type="predicted"/>
<accession>A0ABV6FHF5</accession>
<feature type="domain" description="LysR substrate-binding" evidence="1">
    <location>
        <begin position="6"/>
        <end position="68"/>
    </location>
</feature>
<dbReference type="RefSeq" id="WP_379679870.1">
    <property type="nucleotide sequence ID" value="NZ_JBHLWP010000013.1"/>
</dbReference>
<dbReference type="Proteomes" id="UP001589773">
    <property type="component" value="Unassembled WGS sequence"/>
</dbReference>
<dbReference type="InterPro" id="IPR005119">
    <property type="entry name" value="LysR_subst-bd"/>
</dbReference>
<gene>
    <name evidence="2" type="ORF">ACFFJK_13765</name>
</gene>
<reference evidence="2 3" key="1">
    <citation type="submission" date="2024-09" db="EMBL/GenBank/DDBJ databases">
        <authorList>
            <person name="Sun Q."/>
            <person name="Mori K."/>
        </authorList>
    </citation>
    <scope>NUCLEOTIDE SEQUENCE [LARGE SCALE GENOMIC DNA]</scope>
    <source>
        <strain evidence="2 3">CCM 7792</strain>
    </source>
</reference>
<evidence type="ECO:0000313" key="3">
    <source>
        <dbReference type="Proteomes" id="UP001589773"/>
    </source>
</evidence>
<evidence type="ECO:0000313" key="2">
    <source>
        <dbReference type="EMBL" id="MFC0252961.1"/>
    </source>
</evidence>
<keyword evidence="3" id="KW-1185">Reference proteome</keyword>
<protein>
    <submittedName>
        <fullName evidence="2">LysR substrate-binding domain-containing protein</fullName>
    </submittedName>
</protein>